<proteinExistence type="predicted"/>
<dbReference type="AlphaFoldDB" id="A0A6G1AGY3"/>
<dbReference type="Proteomes" id="UP000475037">
    <property type="component" value="Unassembled WGS sequence"/>
</dbReference>
<dbReference type="InterPro" id="IPR053297">
    <property type="entry name" value="Dynactin-associated"/>
</dbReference>
<organism evidence="4 5">
    <name type="scientific">Crocuta crocuta</name>
    <name type="common">Spotted hyena</name>
    <dbReference type="NCBI Taxonomy" id="9678"/>
    <lineage>
        <taxon>Eukaryota</taxon>
        <taxon>Metazoa</taxon>
        <taxon>Chordata</taxon>
        <taxon>Craniata</taxon>
        <taxon>Vertebrata</taxon>
        <taxon>Euteleostomi</taxon>
        <taxon>Mammalia</taxon>
        <taxon>Eutheria</taxon>
        <taxon>Laurasiatheria</taxon>
        <taxon>Carnivora</taxon>
        <taxon>Feliformia</taxon>
        <taxon>Hyaenidae</taxon>
        <taxon>Crocuta</taxon>
    </lineage>
</organism>
<dbReference type="InterPro" id="IPR031379">
    <property type="entry name" value="CLLAC"/>
</dbReference>
<feature type="transmembrane region" description="Helical" evidence="2">
    <location>
        <begin position="64"/>
        <end position="86"/>
    </location>
</feature>
<feature type="compositionally biased region" description="Polar residues" evidence="1">
    <location>
        <begin position="114"/>
        <end position="123"/>
    </location>
</feature>
<feature type="non-terminal residue" evidence="4">
    <location>
        <position position="1"/>
    </location>
</feature>
<dbReference type="PANTHER" id="PTHR35349">
    <property type="entry name" value="DYNACTIN-ASSOCIATED PROTEIN"/>
    <property type="match status" value="1"/>
</dbReference>
<feature type="compositionally biased region" description="Polar residues" evidence="1">
    <location>
        <begin position="1"/>
        <end position="12"/>
    </location>
</feature>
<dbReference type="GO" id="GO:0005886">
    <property type="term" value="C:plasma membrane"/>
    <property type="evidence" value="ECO:0007669"/>
    <property type="project" value="TreeGrafter"/>
</dbReference>
<comment type="caution">
    <text evidence="4">The sequence shown here is derived from an EMBL/GenBank/DDBJ whole genome shotgun (WGS) entry which is preliminary data.</text>
</comment>
<reference evidence="4 5" key="1">
    <citation type="submission" date="2019-11" db="EMBL/GenBank/DDBJ databases">
        <authorList>
            <person name="Yang C."/>
            <person name="Li F."/>
        </authorList>
    </citation>
    <scope>NUCLEOTIDE SEQUENCE [LARGE SCALE GENOMIC DNA]</scope>
    <source>
        <strain evidence="4">KB4526</strain>
        <tissue evidence="4">Muscle</tissue>
    </source>
</reference>
<dbReference type="GO" id="GO:0005794">
    <property type="term" value="C:Golgi apparatus"/>
    <property type="evidence" value="ECO:0007669"/>
    <property type="project" value="TreeGrafter"/>
</dbReference>
<dbReference type="EMBL" id="VOAJ01005302">
    <property type="protein sequence ID" value="KAF0874867.1"/>
    <property type="molecule type" value="Genomic_DNA"/>
</dbReference>
<feature type="region of interest" description="Disordered" evidence="1">
    <location>
        <begin position="92"/>
        <end position="162"/>
    </location>
</feature>
<feature type="region of interest" description="Disordered" evidence="1">
    <location>
        <begin position="1"/>
        <end position="22"/>
    </location>
</feature>
<accession>A0A6G1AGY3</accession>
<sequence length="162" mass="17181">PITCSNDQQAHSSACWHPPSSDTTGHVSSNLTGVYVSPGDLAHSRYPHTELSSTQCNNLSLWKVFLACLLACVITTAIGVLIICLVNNRENDNPSNTNKLPANNEEPILHIPGMTSTASQPEGTTMSTEPTSKTTSTESKTTAMPIEPTTTSAITIISTDPT</sequence>
<keyword evidence="2" id="KW-0472">Membrane</keyword>
<protein>
    <submittedName>
        <fullName evidence="4">DYNAP protein</fullName>
    </submittedName>
</protein>
<keyword evidence="5" id="KW-1185">Reference proteome</keyword>
<feature type="non-terminal residue" evidence="4">
    <location>
        <position position="162"/>
    </location>
</feature>
<name>A0A6G1AGY3_CROCR</name>
<evidence type="ECO:0000256" key="1">
    <source>
        <dbReference type="SAM" id="MobiDB-lite"/>
    </source>
</evidence>
<feature type="domain" description="CLLAC-motif containing" evidence="3">
    <location>
        <begin position="60"/>
        <end position="87"/>
    </location>
</feature>
<feature type="compositionally biased region" description="Low complexity" evidence="1">
    <location>
        <begin position="124"/>
        <end position="162"/>
    </location>
</feature>
<keyword evidence="2" id="KW-1133">Transmembrane helix</keyword>
<gene>
    <name evidence="4" type="primary">Dynap</name>
    <name evidence="4" type="ORF">FOF47_R20741</name>
</gene>
<evidence type="ECO:0000313" key="4">
    <source>
        <dbReference type="EMBL" id="KAF0874867.1"/>
    </source>
</evidence>
<evidence type="ECO:0000313" key="5">
    <source>
        <dbReference type="Proteomes" id="UP000475037"/>
    </source>
</evidence>
<evidence type="ECO:0000259" key="3">
    <source>
        <dbReference type="Pfam" id="PF15675"/>
    </source>
</evidence>
<dbReference type="PANTHER" id="PTHR35349:SF7">
    <property type="entry name" value="DYNACTIN-ASSOCIATED PROTEIN"/>
    <property type="match status" value="1"/>
</dbReference>
<keyword evidence="2" id="KW-0812">Transmembrane</keyword>
<evidence type="ECO:0000256" key="2">
    <source>
        <dbReference type="SAM" id="Phobius"/>
    </source>
</evidence>
<dbReference type="Pfam" id="PF15675">
    <property type="entry name" value="CLLAC"/>
    <property type="match status" value="1"/>
</dbReference>